<dbReference type="KEGG" id="bacg:D2962_07095"/>
<dbReference type="GO" id="GO:0005737">
    <property type="term" value="C:cytoplasm"/>
    <property type="evidence" value="ECO:0007669"/>
    <property type="project" value="UniProtKB-SubCell"/>
</dbReference>
<keyword evidence="2" id="KW-0067">ATP-binding</keyword>
<proteinExistence type="inferred from homology"/>
<keyword evidence="4" id="KW-1185">Reference proteome</keyword>
<keyword evidence="3" id="KW-0808">Transferase</keyword>
<dbReference type="Gene3D" id="3.40.50.620">
    <property type="entry name" value="HUPs"/>
    <property type="match status" value="1"/>
</dbReference>
<keyword evidence="2" id="KW-0694">RNA-binding</keyword>
<comment type="catalytic activity">
    <reaction evidence="2">
        <text>cytidine(34) in elongator tRNA(Met) + acetate + ATP = N(4)-acetylcytidine(34) in elongator tRNA(Met) + AMP + diphosphate</text>
        <dbReference type="Rhea" id="RHEA:58144"/>
        <dbReference type="Rhea" id="RHEA-COMP:10693"/>
        <dbReference type="Rhea" id="RHEA-COMP:10694"/>
        <dbReference type="ChEBI" id="CHEBI:30089"/>
        <dbReference type="ChEBI" id="CHEBI:30616"/>
        <dbReference type="ChEBI" id="CHEBI:33019"/>
        <dbReference type="ChEBI" id="CHEBI:74900"/>
        <dbReference type="ChEBI" id="CHEBI:82748"/>
        <dbReference type="ChEBI" id="CHEBI:456215"/>
    </reaction>
</comment>
<evidence type="ECO:0000313" key="4">
    <source>
        <dbReference type="Proteomes" id="UP000280960"/>
    </source>
</evidence>
<dbReference type="AlphaFoldDB" id="A0A3G2R4X3"/>
<dbReference type="Pfam" id="PF05636">
    <property type="entry name" value="HIGH_NTase1"/>
    <property type="match status" value="1"/>
</dbReference>
<dbReference type="GO" id="GO:0016879">
    <property type="term" value="F:ligase activity, forming carbon-nitrogen bonds"/>
    <property type="evidence" value="ECO:0007669"/>
    <property type="project" value="UniProtKB-UniRule"/>
</dbReference>
<dbReference type="EMBL" id="CP033169">
    <property type="protein sequence ID" value="AYO30421.1"/>
    <property type="molecule type" value="Genomic_DNA"/>
</dbReference>
<feature type="binding site" evidence="2">
    <location>
        <begin position="7"/>
        <end position="20"/>
    </location>
    <ligand>
        <name>ATP</name>
        <dbReference type="ChEBI" id="CHEBI:30616"/>
    </ligand>
</feature>
<dbReference type="GO" id="GO:0005524">
    <property type="term" value="F:ATP binding"/>
    <property type="evidence" value="ECO:0007669"/>
    <property type="project" value="UniProtKB-KW"/>
</dbReference>
<feature type="binding site" evidence="2">
    <location>
        <position position="171"/>
    </location>
    <ligand>
        <name>ATP</name>
        <dbReference type="ChEBI" id="CHEBI:30616"/>
    </ligand>
</feature>
<dbReference type="NCBIfam" id="NF010191">
    <property type="entry name" value="PRK13670.1"/>
    <property type="match status" value="1"/>
</dbReference>
<comment type="subcellular location">
    <subcellularLocation>
        <location evidence="2">Cytoplasm</location>
    </subcellularLocation>
</comment>
<dbReference type="GO" id="GO:0000049">
    <property type="term" value="F:tRNA binding"/>
    <property type="evidence" value="ECO:0007669"/>
    <property type="project" value="UniProtKB-KW"/>
</dbReference>
<dbReference type="PANTHER" id="PTHR37825:SF1">
    <property type="entry name" value="TRNA(MET) CYTIDINE ACETATE LIGASE"/>
    <property type="match status" value="1"/>
</dbReference>
<organism evidence="3 4">
    <name type="scientific">Biomaibacter acetigenes</name>
    <dbReference type="NCBI Taxonomy" id="2316383"/>
    <lineage>
        <taxon>Bacteria</taxon>
        <taxon>Bacillati</taxon>
        <taxon>Bacillota</taxon>
        <taxon>Clostridia</taxon>
        <taxon>Thermosediminibacterales</taxon>
        <taxon>Tepidanaerobacteraceae</taxon>
        <taxon>Biomaibacter</taxon>
    </lineage>
</organism>
<dbReference type="GO" id="GO:0006400">
    <property type="term" value="P:tRNA modification"/>
    <property type="evidence" value="ECO:0007669"/>
    <property type="project" value="UniProtKB-UniRule"/>
</dbReference>
<keyword evidence="2" id="KW-0547">Nucleotide-binding</keyword>
<protein>
    <recommendedName>
        <fullName evidence="2">tRNA(Met) cytidine acetate ligase</fullName>
        <ecNumber evidence="2">6.3.4.-</ecNumber>
    </recommendedName>
</protein>
<name>A0A3G2R4X3_9FIRM</name>
<keyword evidence="1 2" id="KW-0819">tRNA processing</keyword>
<comment type="similarity">
    <text evidence="2">Belongs to the TmcAL family.</text>
</comment>
<evidence type="ECO:0000256" key="1">
    <source>
        <dbReference type="ARBA" id="ARBA00022694"/>
    </source>
</evidence>
<dbReference type="PANTHER" id="PTHR37825">
    <property type="entry name" value="TRNA(MET) CYTIDINE ACETATE LIGASE"/>
    <property type="match status" value="1"/>
</dbReference>
<dbReference type="EC" id="6.3.4.-" evidence="2"/>
<feature type="binding site" evidence="2">
    <location>
        <position position="196"/>
    </location>
    <ligand>
        <name>ATP</name>
        <dbReference type="ChEBI" id="CHEBI:30616"/>
    </ligand>
</feature>
<dbReference type="InterPro" id="IPR008513">
    <property type="entry name" value="tRNA(Met)_cyd_acetate_ligase"/>
</dbReference>
<dbReference type="RefSeq" id="WP_122014592.1">
    <property type="nucleotide sequence ID" value="NZ_CP033169.1"/>
</dbReference>
<reference evidence="3 4" key="1">
    <citation type="submission" date="2018-10" db="EMBL/GenBank/DDBJ databases">
        <authorList>
            <person name="Zhang X."/>
        </authorList>
    </citation>
    <scope>NUCLEOTIDE SEQUENCE [LARGE SCALE GENOMIC DNA]</scope>
    <source>
        <strain evidence="3 4">SK-G1</strain>
    </source>
</reference>
<evidence type="ECO:0000256" key="2">
    <source>
        <dbReference type="HAMAP-Rule" id="MF_01539"/>
    </source>
</evidence>
<dbReference type="SUPFAM" id="SSF52374">
    <property type="entry name" value="Nucleotidylyl transferase"/>
    <property type="match status" value="1"/>
</dbReference>
<gene>
    <name evidence="2" type="primary">tmcAL</name>
    <name evidence="3" type="ORF">D2962_07095</name>
</gene>
<keyword evidence="2" id="KW-0963">Cytoplasm</keyword>
<sequence length="415" mass="47488">MNIVGVIAEYNPLHNGHLYHLNQIKSQLKPDGVVCVMSGNFVQRGEPAIFDKWARAEMALNAGADLVIELPVCFSTATAEIFAESAVRLLYQTRVVNILSFGIEQYHEREFFALGKLLAQEPVLLKEMIKKNLKQGISFPLARQKAIEEFLTSHSCGYDMEAISKMLKMPNSILALEYIKAIIKIKADFSLFPVIRKGGGYNEQNLTGFYSSASAIRKAFRDNKPQQWDTLAKNMPDFCFRTIRKEIDSGRGPVFLKDFETMILYVLRRMPKQDLSAFFDISEGLENRLIAAAKNSENIEQLILQTKTRRYPETKINRILIHILLNIKKDIVSTRNPLYFRILGFTSKGSYILKQIKTRSSNPIITRASEYKDLEYYARQMFEIDLLSSDIYALAFKNQSLRKGGSDFTRRVISF</sequence>
<keyword evidence="2" id="KW-0820">tRNA-binding</keyword>
<dbReference type="GO" id="GO:0016740">
    <property type="term" value="F:transferase activity"/>
    <property type="evidence" value="ECO:0007669"/>
    <property type="project" value="UniProtKB-KW"/>
</dbReference>
<comment type="caution">
    <text evidence="2">Lacks conserved residue(s) required for the propagation of feature annotation.</text>
</comment>
<evidence type="ECO:0000313" key="3">
    <source>
        <dbReference type="EMBL" id="AYO30421.1"/>
    </source>
</evidence>
<dbReference type="HAMAP" id="MF_01539">
    <property type="entry name" value="TmcAL"/>
    <property type="match status" value="1"/>
</dbReference>
<dbReference type="Proteomes" id="UP000280960">
    <property type="component" value="Chromosome"/>
</dbReference>
<comment type="function">
    <text evidence="2">Catalyzes the formation of N(4)-acetylcytidine (ac(4)C) at the wobble position of elongator tRNA(Met), using acetate and ATP as substrates. First activates an acetate ion to form acetyladenylate (Ac-AMP) and then transfers the acetyl group to tRNA to form ac(4)C34.</text>
</comment>
<dbReference type="InterPro" id="IPR014729">
    <property type="entry name" value="Rossmann-like_a/b/a_fold"/>
</dbReference>
<keyword evidence="2" id="KW-0436">Ligase</keyword>
<feature type="binding site" evidence="2">
    <location>
        <position position="102"/>
    </location>
    <ligand>
        <name>ATP</name>
        <dbReference type="ChEBI" id="CHEBI:30616"/>
    </ligand>
</feature>
<accession>A0A3G2R4X3</accession>